<proteinExistence type="predicted"/>
<feature type="transmembrane region" description="Helical" evidence="6">
    <location>
        <begin position="9"/>
        <end position="26"/>
    </location>
</feature>
<comment type="caution">
    <text evidence="8">The sequence shown here is derived from an EMBL/GenBank/DDBJ whole genome shotgun (WGS) entry which is preliminary data.</text>
</comment>
<keyword evidence="3 6" id="KW-0812">Transmembrane</keyword>
<dbReference type="InterPro" id="IPR051461">
    <property type="entry name" value="UPF0750_membrane"/>
</dbReference>
<keyword evidence="9" id="KW-1185">Reference proteome</keyword>
<dbReference type="PANTHER" id="PTHR33545:SF9">
    <property type="entry name" value="UPF0750 MEMBRANE PROTEIN YITE"/>
    <property type="match status" value="1"/>
</dbReference>
<evidence type="ECO:0000256" key="2">
    <source>
        <dbReference type="ARBA" id="ARBA00022475"/>
    </source>
</evidence>
<feature type="transmembrane region" description="Helical" evidence="6">
    <location>
        <begin position="55"/>
        <end position="73"/>
    </location>
</feature>
<dbReference type="InterPro" id="IPR003740">
    <property type="entry name" value="YitT"/>
</dbReference>
<dbReference type="InterPro" id="IPR015867">
    <property type="entry name" value="N-reg_PII/ATP_PRibTrfase_C"/>
</dbReference>
<dbReference type="Pfam" id="PF10035">
    <property type="entry name" value="DUF2179"/>
    <property type="match status" value="1"/>
</dbReference>
<evidence type="ECO:0000256" key="3">
    <source>
        <dbReference type="ARBA" id="ARBA00022692"/>
    </source>
</evidence>
<dbReference type="RefSeq" id="WP_154520174.1">
    <property type="nucleotide sequence ID" value="NZ_VUMT01000029.1"/>
</dbReference>
<accession>A0A6L5Y0X3</accession>
<gene>
    <name evidence="8" type="ORF">FYJ58_13045</name>
</gene>
<name>A0A6L5Y0X3_9FIRM</name>
<evidence type="ECO:0000256" key="4">
    <source>
        <dbReference type="ARBA" id="ARBA00022989"/>
    </source>
</evidence>
<dbReference type="CDD" id="cd16380">
    <property type="entry name" value="YitT_C"/>
    <property type="match status" value="1"/>
</dbReference>
<evidence type="ECO:0000313" key="8">
    <source>
        <dbReference type="EMBL" id="MSS64790.1"/>
    </source>
</evidence>
<dbReference type="PIRSF" id="PIRSF006483">
    <property type="entry name" value="Membrane_protein_YitT"/>
    <property type="match status" value="1"/>
</dbReference>
<dbReference type="PANTHER" id="PTHR33545">
    <property type="entry name" value="UPF0750 MEMBRANE PROTEIN YITT-RELATED"/>
    <property type="match status" value="1"/>
</dbReference>
<dbReference type="Gene3D" id="3.30.70.120">
    <property type="match status" value="1"/>
</dbReference>
<sequence length="285" mass="31100">MRIKANDTIIMILGVLLMGIGINLFFDPANMVTGGVTGIAIIIKGLTKGIIRGGIPLWFTNLFINVFLFLGSYRILGREFLKKTIFATVMFSVALYIIPEIDMTHGDYLLAAVFGGFFSGIGLGLVFSVSSSTGGTDVLGAIVHRYLRHYTVAQIIMVIDGLVVIGGAIAYGIEVTLYAVIAVYITSKMMDAILEGLKFAKLAFVISEQYDSIAETIMSEMRRGVTALPARGMYSNAEKQMLICAVSKKEITTIMDIVSKNDPKAFMIVTDAREVLGEGFIEYRQ</sequence>
<evidence type="ECO:0000259" key="7">
    <source>
        <dbReference type="Pfam" id="PF10035"/>
    </source>
</evidence>
<feature type="transmembrane region" description="Helical" evidence="6">
    <location>
        <begin position="80"/>
        <end position="98"/>
    </location>
</feature>
<evidence type="ECO:0000313" key="9">
    <source>
        <dbReference type="Proteomes" id="UP000482209"/>
    </source>
</evidence>
<reference evidence="8 9" key="1">
    <citation type="submission" date="2019-08" db="EMBL/GenBank/DDBJ databases">
        <title>In-depth cultivation of the pig gut microbiome towards novel bacterial diversity and tailored functional studies.</title>
        <authorList>
            <person name="Wylensek D."/>
            <person name="Hitch T.C.A."/>
            <person name="Clavel T."/>
        </authorList>
    </citation>
    <scope>NUCLEOTIDE SEQUENCE [LARGE SCALE GENOMIC DNA]</scope>
    <source>
        <strain evidence="8 9">WCA-693-APC-MOT-I</strain>
    </source>
</reference>
<keyword evidence="2" id="KW-1003">Cell membrane</keyword>
<dbReference type="Pfam" id="PF02588">
    <property type="entry name" value="YitT_membrane"/>
    <property type="match status" value="1"/>
</dbReference>
<evidence type="ECO:0000256" key="5">
    <source>
        <dbReference type="ARBA" id="ARBA00023136"/>
    </source>
</evidence>
<dbReference type="EMBL" id="VUMT01000029">
    <property type="protein sequence ID" value="MSS64790.1"/>
    <property type="molecule type" value="Genomic_DNA"/>
</dbReference>
<dbReference type="GO" id="GO:0005886">
    <property type="term" value="C:plasma membrane"/>
    <property type="evidence" value="ECO:0007669"/>
    <property type="project" value="UniProtKB-SubCell"/>
</dbReference>
<keyword evidence="5 6" id="KW-0472">Membrane</keyword>
<dbReference type="InterPro" id="IPR019264">
    <property type="entry name" value="DUF2179"/>
</dbReference>
<dbReference type="Proteomes" id="UP000482209">
    <property type="component" value="Unassembled WGS sequence"/>
</dbReference>
<comment type="subcellular location">
    <subcellularLocation>
        <location evidence="1">Cell membrane</location>
        <topology evidence="1">Multi-pass membrane protein</topology>
    </subcellularLocation>
</comment>
<feature type="domain" description="DUF2179" evidence="7">
    <location>
        <begin position="223"/>
        <end position="277"/>
    </location>
</feature>
<protein>
    <submittedName>
        <fullName evidence="8">YitT family protein</fullName>
    </submittedName>
</protein>
<organism evidence="8 9">
    <name type="scientific">Velocimicrobium porci</name>
    <dbReference type="NCBI Taxonomy" id="2606634"/>
    <lineage>
        <taxon>Bacteria</taxon>
        <taxon>Bacillati</taxon>
        <taxon>Bacillota</taxon>
        <taxon>Clostridia</taxon>
        <taxon>Lachnospirales</taxon>
        <taxon>Lachnospiraceae</taxon>
        <taxon>Velocimicrobium</taxon>
    </lineage>
</organism>
<keyword evidence="4 6" id="KW-1133">Transmembrane helix</keyword>
<evidence type="ECO:0000256" key="6">
    <source>
        <dbReference type="SAM" id="Phobius"/>
    </source>
</evidence>
<evidence type="ECO:0000256" key="1">
    <source>
        <dbReference type="ARBA" id="ARBA00004651"/>
    </source>
</evidence>
<dbReference type="AlphaFoldDB" id="A0A6L5Y0X3"/>